<evidence type="ECO:0000256" key="1">
    <source>
        <dbReference type="SAM" id="MobiDB-lite"/>
    </source>
</evidence>
<dbReference type="SMART" id="SM00240">
    <property type="entry name" value="FHA"/>
    <property type="match status" value="1"/>
</dbReference>
<dbReference type="PANTHER" id="PTHR23106">
    <property type="entry name" value="ANGIOGENIC FACTOR WITH G PATCH AND FHA DOMAINS 1"/>
    <property type="match status" value="1"/>
</dbReference>
<organism evidence="4 5">
    <name type="scientific">Parnassius apollo</name>
    <name type="common">Apollo butterfly</name>
    <name type="synonym">Papilio apollo</name>
    <dbReference type="NCBI Taxonomy" id="110799"/>
    <lineage>
        <taxon>Eukaryota</taxon>
        <taxon>Metazoa</taxon>
        <taxon>Ecdysozoa</taxon>
        <taxon>Arthropoda</taxon>
        <taxon>Hexapoda</taxon>
        <taxon>Insecta</taxon>
        <taxon>Pterygota</taxon>
        <taxon>Neoptera</taxon>
        <taxon>Endopterygota</taxon>
        <taxon>Lepidoptera</taxon>
        <taxon>Glossata</taxon>
        <taxon>Ditrysia</taxon>
        <taxon>Papilionoidea</taxon>
        <taxon>Papilionidae</taxon>
        <taxon>Parnassiinae</taxon>
        <taxon>Parnassini</taxon>
        <taxon>Parnassius</taxon>
        <taxon>Parnassius</taxon>
    </lineage>
</organism>
<dbReference type="SMART" id="SM00443">
    <property type="entry name" value="G_patch"/>
    <property type="match status" value="1"/>
</dbReference>
<dbReference type="PROSITE" id="PS50006">
    <property type="entry name" value="FHA_DOMAIN"/>
    <property type="match status" value="1"/>
</dbReference>
<keyword evidence="5" id="KW-1185">Reference proteome</keyword>
<feature type="compositionally biased region" description="Polar residues" evidence="1">
    <location>
        <begin position="616"/>
        <end position="632"/>
    </location>
</feature>
<feature type="compositionally biased region" description="Basic and acidic residues" evidence="1">
    <location>
        <begin position="592"/>
        <end position="603"/>
    </location>
</feature>
<feature type="region of interest" description="Disordered" evidence="1">
    <location>
        <begin position="315"/>
        <end position="371"/>
    </location>
</feature>
<dbReference type="Pfam" id="PF17780">
    <property type="entry name" value="OCRE"/>
    <property type="match status" value="1"/>
</dbReference>
<feature type="compositionally biased region" description="Polar residues" evidence="1">
    <location>
        <begin position="246"/>
        <end position="256"/>
    </location>
</feature>
<evidence type="ECO:0000259" key="3">
    <source>
        <dbReference type="PROSITE" id="PS50174"/>
    </source>
</evidence>
<dbReference type="CDD" id="cd22686">
    <property type="entry name" value="FHA_AGGF1"/>
    <property type="match status" value="1"/>
</dbReference>
<accession>A0A8S3YC71</accession>
<dbReference type="Pfam" id="PF00498">
    <property type="entry name" value="FHA"/>
    <property type="match status" value="1"/>
</dbReference>
<feature type="region of interest" description="Disordered" evidence="1">
    <location>
        <begin position="548"/>
        <end position="572"/>
    </location>
</feature>
<dbReference type="AlphaFoldDB" id="A0A8S3YC71"/>
<feature type="compositionally biased region" description="Basic residues" evidence="1">
    <location>
        <begin position="232"/>
        <end position="243"/>
    </location>
</feature>
<dbReference type="GO" id="GO:0003676">
    <property type="term" value="F:nucleic acid binding"/>
    <property type="evidence" value="ECO:0007669"/>
    <property type="project" value="InterPro"/>
</dbReference>
<feature type="domain" description="G-patch" evidence="3">
    <location>
        <begin position="574"/>
        <end position="620"/>
    </location>
</feature>
<dbReference type="OrthoDB" id="2538319at2759"/>
<comment type="caution">
    <text evidence="4">The sequence shown here is derived from an EMBL/GenBank/DDBJ whole genome shotgun (WGS) entry which is preliminary data.</text>
</comment>
<evidence type="ECO:0000259" key="2">
    <source>
        <dbReference type="PROSITE" id="PS50006"/>
    </source>
</evidence>
<protein>
    <submittedName>
        <fullName evidence="4">(apollo) hypothetical protein</fullName>
    </submittedName>
</protein>
<feature type="compositionally biased region" description="Basic and acidic residues" evidence="1">
    <location>
        <begin position="315"/>
        <end position="329"/>
    </location>
</feature>
<gene>
    <name evidence="4" type="ORF">PAPOLLO_LOCUS26375</name>
</gene>
<feature type="domain" description="FHA" evidence="2">
    <location>
        <begin position="402"/>
        <end position="454"/>
    </location>
</feature>
<dbReference type="InterPro" id="IPR053027">
    <property type="entry name" value="AGGF1"/>
</dbReference>
<dbReference type="EMBL" id="CAJQZP010001584">
    <property type="protein sequence ID" value="CAG5055661.1"/>
    <property type="molecule type" value="Genomic_DNA"/>
</dbReference>
<sequence>MDILPNDNEAKSKVTKKIKCSYKLRNLRQCLMFKPQILKLILKMRQCIRKKNVIITRLKKQLMLLTNLEVVTSYAQTDDITSIDLVKGQISEELAPKGEIKATVNDVYTQTEDILVSDKITKQESCFKGKVNESEPAWNINKEGVDKEKSIAEQVEEVAQSALRETGMVYVDSAGMYYDYKTGYYYNSELGLYYHTDTGCYYYYSDEKQNFVFHSYPDRSAESANASLIMHEKKKAKKHKKAMKSNIDNLTKTFSQGKEEDDSEESSKPKRKKKSHKKKSIEEEKFNTTVNQNIDLETEKNVENNEVEKLVKVESSVKEAEKEEGKEEKDEIEDGECSATDCEEEADKDNDENSDSNDSTSTDTDDESVAKHHPPCMRLIVRESNLQKLKVGSLFLITKDGGSIGREGDQHAIVIRDNNVSRNHLDIRYNLERNVYLAMDLGSKNGTILNGIRMSESQDISEPKEVVHGSVIQLGETKLLCHIHPGNDTCGHCEPGLILESEEKEQKVAYTRTCSIQKQHQLELARLKNKYAKPPLAIEAEHYNDRAQARRETVGSSHHAEKTQSSDLDTFIEPENKGFKLLEKMGWTKGEGLGKDNQGDKEPIPLVSNEGKAGLGTSSSAPARYAPTSNLGPATLRLATRTKMLQPPAKVFQDQLGYDSE</sequence>
<feature type="compositionally biased region" description="Acidic residues" evidence="1">
    <location>
        <begin position="330"/>
        <end position="355"/>
    </location>
</feature>
<feature type="region of interest" description="Disordered" evidence="1">
    <location>
        <begin position="232"/>
        <end position="286"/>
    </location>
</feature>
<dbReference type="Pfam" id="PF01585">
    <property type="entry name" value="G-patch"/>
    <property type="match status" value="1"/>
</dbReference>
<reference evidence="4" key="1">
    <citation type="submission" date="2021-04" db="EMBL/GenBank/DDBJ databases">
        <authorList>
            <person name="Tunstrom K."/>
        </authorList>
    </citation>
    <scope>NUCLEOTIDE SEQUENCE</scope>
</reference>
<dbReference type="InterPro" id="IPR000467">
    <property type="entry name" value="G_patch_dom"/>
</dbReference>
<evidence type="ECO:0000313" key="4">
    <source>
        <dbReference type="EMBL" id="CAG5055661.1"/>
    </source>
</evidence>
<dbReference type="PANTHER" id="PTHR23106:SF24">
    <property type="entry name" value="ANGIOGENIC FACTOR WITH G PATCH AND FHA DOMAINS 1"/>
    <property type="match status" value="1"/>
</dbReference>
<dbReference type="InterPro" id="IPR000253">
    <property type="entry name" value="FHA_dom"/>
</dbReference>
<proteinExistence type="predicted"/>
<evidence type="ECO:0000313" key="5">
    <source>
        <dbReference type="Proteomes" id="UP000691718"/>
    </source>
</evidence>
<dbReference type="PROSITE" id="PS50174">
    <property type="entry name" value="G_PATCH"/>
    <property type="match status" value="1"/>
</dbReference>
<feature type="compositionally biased region" description="Basic and acidic residues" evidence="1">
    <location>
        <begin position="548"/>
        <end position="564"/>
    </location>
</feature>
<name>A0A8S3YC71_PARAO</name>
<feature type="region of interest" description="Disordered" evidence="1">
    <location>
        <begin position="590"/>
        <end position="632"/>
    </location>
</feature>
<feature type="compositionally biased region" description="Basic residues" evidence="1">
    <location>
        <begin position="269"/>
        <end position="279"/>
    </location>
</feature>
<dbReference type="Proteomes" id="UP000691718">
    <property type="component" value="Unassembled WGS sequence"/>
</dbReference>
<dbReference type="InterPro" id="IPR041591">
    <property type="entry name" value="OCRE"/>
</dbReference>